<accession>A0ABS1BFT9</accession>
<reference evidence="2 3" key="1">
    <citation type="submission" date="2020-12" db="EMBL/GenBank/DDBJ databases">
        <title>Bacterial novel species Pedobacter sp. SD-b isolated from soil.</title>
        <authorList>
            <person name="Jung H.-Y."/>
        </authorList>
    </citation>
    <scope>NUCLEOTIDE SEQUENCE [LARGE SCALE GENOMIC DNA]</scope>
    <source>
        <strain evidence="2 3">SD-b</strain>
    </source>
</reference>
<dbReference type="RefSeq" id="WP_200584519.1">
    <property type="nucleotide sequence ID" value="NZ_JAEHFY010000002.1"/>
</dbReference>
<evidence type="ECO:0008006" key="4">
    <source>
        <dbReference type="Google" id="ProtNLM"/>
    </source>
</evidence>
<feature type="signal peptide" evidence="1">
    <location>
        <begin position="1"/>
        <end position="21"/>
    </location>
</feature>
<sequence length="2052" mass="221920">MKTKWIFLLLLIGAYQLNAFAQVNVSVQILPPYPTKITDYSSNPQLMVVNVLNTSTQVQRIQLRGTVYGDNGIILQVSDSYKSPQPIVLNPGGSISLNGNDLSYFFDYTKINYTGITQSEFISKNGLPEGAYRFCIRAFNYDDNQPISPDNPLGCSNTFSISSLEPPLIIRPLADEEINSSAGQNFPIIWNTPPGTAPQVRYKIRMVELFGDKNPNDALMSATQPYFFEKEVIGNSYIYNPSDPQLTAGRKYALSIQAFDPFNNTPFRNNGQSEVISFTYSQPAEIIATEKSPNTTEPSFAPSCNCKQVLAEGNTKNDLVKIGSIISVGEFKMEVTGLQRSSSYLNGKGKIILPFIDSGLSGAKLNVAFFNLTVNPELRMKSGMVKGLVNPQIADLVPEASSPDDKVIRFDDEGIKNWEAFLSNHTENSLSYLKNSGNSQGFELPLILDAGVMKIGIGRMYFTATQAWFDAASAMDAPEANKTIAFSSRGMCLTQDKLCESGKLYLSNDVQLSRINIKLNKTSSIGNNPSGTFVAFDKNGFQSLAIDAAYDFPSNSLRNAQTNAPLVAGIKAITKKGWQNWIAELTLPTFYVDGMRSIKFEADTNKIYYDHSDFENPTGLPVQYVSEGSSPINTSAKTWRGIFIPKINVKLPEIIKNLASNDDVSIEGSNLIYDDNGFTGTVQKAGNLLSLANGSMGGWYASINQFKIDFFKSAFKTSSMGGKLVLPASGNFNDAKNQLDYSATLSSASNGDDLAYQFAISNKKNIDFNALFMNVDLTNCSIVVEGTSNQEIKATANLNGVLSIANTSNMKIPGVGKVGLPGIHFEGLKLMTYGNFIEAGNLKIALASPQHSLAGFDYNLETAALSTSPDGLGAKASLQFKGNLSLAGSAISCKADATFSISSGIKKENNRIVWTGIGGKIEDITFAGGTDLGPFKLKGAIKYFNKNAGNQIDEGFVGALETDIASMLTVNMRARFGSKSDNQGAFNYFDFNALADFGQTGITFAPPIPVALYGFGGGFYYNMALDPSSVPHAAAIPTQAKTQDVDVIPASYKSDKDPNPDSSPEDLLNFNPAGLSLSPQRGGFGLQATILFGLTSRNTLDADATFSMGFKPGGGVDFVKINGNARILTDVSKPLNQRRGVSTGAGDLNVEYDFGNKVFDAKIGAELGVPNVDSHGLLHVTGSTEFYSSPEGWFIHIGRPLGNTPGPTKVDVFNGLFVGTSYLEVGTMQIDPMPAIPDEVLQLAGMQKDILNNRQPAAPRTYHAEGSNKGLIIGSYTKFGFDDKQFLMFVGTLKALMGFDLSINPETTCNNVLGAGGPGGWYAKGQAYMGAQAKIGIKVNLLLIKGTFNIFDAGAAAIVRAGLPNPSWAEGNVGGYFSILDGAIGGNFNFRFSVGEKCVSGTDALGGLTIISELSPTVQSDDKLDITAVPAAAFNIKAGGDYGPGGYTGGYLEWEDYEHPNKDGSPTKRKFLFDRSCLKIMLNGTDVTNSLKRLDEYSLAYDSQNHLEKNTKYTFKVIAHMKEDDSFAGLPANYTFVKENGKVVEETKEISFTTNNGFEAIPSSEYAITSPLHSQKDVPVKESKNTGSIYLETKKILDLSRDFAYPEGTQYVGRIYKNGVKQGADMPVTMEVVNNYLNDGIYRPSTNSSGQSISYNNSHSKWSIANPGLEKNASYSIVFVAKTPVNSNGNQSTFSTTEKTTTGMVAGELVSQTYLQRTTNIGLINKLSGNEHIIGGFNFKTSAYDTYQNKIDALAISKISNLDHPEQNISSLKSHIQNKNTLQTWIKPVNGIYNIHFGRGSNLGIELNLCGERFSKADIDDVRSNDVFQPDYSKGGATNNIIIQHQYVNVQAPLQNPPPVIANLEQNKYQKLKEFLANRTGLSTTNFQIDYVSAGKETDGWFHCSKTGGQSDDLLDNFSAIGEAIPTELPQQTANGFAINFGNYAGNSINTLSPSSSTILVSKMEAENLVCGDQGSVTFTNPIQKQIDKVVNYAVNWGFNSQTNQASSPVSNANQVATWEAIGQMTTNAINGNLTKPQLPGTVAGIFGSSKY</sequence>
<keyword evidence="1" id="KW-0732">Signal</keyword>
<organism evidence="2 3">
    <name type="scientific">Pedobacter segetis</name>
    <dbReference type="NCBI Taxonomy" id="2793069"/>
    <lineage>
        <taxon>Bacteria</taxon>
        <taxon>Pseudomonadati</taxon>
        <taxon>Bacteroidota</taxon>
        <taxon>Sphingobacteriia</taxon>
        <taxon>Sphingobacteriales</taxon>
        <taxon>Sphingobacteriaceae</taxon>
        <taxon>Pedobacter</taxon>
    </lineage>
</organism>
<comment type="caution">
    <text evidence="2">The sequence shown here is derived from an EMBL/GenBank/DDBJ whole genome shotgun (WGS) entry which is preliminary data.</text>
</comment>
<keyword evidence="3" id="KW-1185">Reference proteome</keyword>
<name>A0ABS1BFT9_9SPHI</name>
<dbReference type="Proteomes" id="UP000660024">
    <property type="component" value="Unassembled WGS sequence"/>
</dbReference>
<feature type="chain" id="PRO_5046114397" description="TANFOR domain-containing protein" evidence="1">
    <location>
        <begin position="22"/>
        <end position="2052"/>
    </location>
</feature>
<gene>
    <name evidence="2" type="ORF">I5M32_02095</name>
</gene>
<evidence type="ECO:0000256" key="1">
    <source>
        <dbReference type="SAM" id="SignalP"/>
    </source>
</evidence>
<evidence type="ECO:0000313" key="3">
    <source>
        <dbReference type="Proteomes" id="UP000660024"/>
    </source>
</evidence>
<evidence type="ECO:0000313" key="2">
    <source>
        <dbReference type="EMBL" id="MBK0381739.1"/>
    </source>
</evidence>
<dbReference type="EMBL" id="JAEHFY010000002">
    <property type="protein sequence ID" value="MBK0381739.1"/>
    <property type="molecule type" value="Genomic_DNA"/>
</dbReference>
<protein>
    <recommendedName>
        <fullName evidence="4">TANFOR domain-containing protein</fullName>
    </recommendedName>
</protein>
<proteinExistence type="predicted"/>